<gene>
    <name evidence="5" type="primary">psbL</name>
</gene>
<keyword evidence="4" id="KW-0472">Membrane</keyword>
<dbReference type="Pfam" id="PF02419">
    <property type="entry name" value="PsbL"/>
    <property type="match status" value="1"/>
</dbReference>
<accession>A0A6C0UAK6</accession>
<dbReference type="AlphaFoldDB" id="A0A6C0UAK6"/>
<evidence type="ECO:0000256" key="4">
    <source>
        <dbReference type="ARBA" id="ARBA00023136"/>
    </source>
</evidence>
<name>A0A6C0UAK6_9TRAC</name>
<evidence type="ECO:0000256" key="1">
    <source>
        <dbReference type="ARBA" id="ARBA00004167"/>
    </source>
</evidence>
<keyword evidence="3" id="KW-1133">Transmembrane helix</keyword>
<geneLocation type="chloroplast" evidence="5"/>
<keyword evidence="2" id="KW-0812">Transmembrane</keyword>
<dbReference type="InterPro" id="IPR037266">
    <property type="entry name" value="PSII_PsbL_sf"/>
</dbReference>
<sequence length="45" mass="4991">TTQRNPNEQSVELNRTSLHRGPLLISVPAVPSSNYSFNQSRPPNS</sequence>
<dbReference type="GO" id="GO:0015979">
    <property type="term" value="P:photosynthesis"/>
    <property type="evidence" value="ECO:0007669"/>
    <property type="project" value="InterPro"/>
</dbReference>
<evidence type="ECO:0000256" key="3">
    <source>
        <dbReference type="ARBA" id="ARBA00022989"/>
    </source>
</evidence>
<reference evidence="5" key="1">
    <citation type="submission" date="2019-12" db="EMBL/GenBank/DDBJ databases">
        <title>The complete chloroplast genome of Selaginella tamariscina (Beauv.) Spring (Selaginellaceae).</title>
        <authorList>
            <person name="Park J."/>
            <person name="Park C.-H."/>
            <person name="Kim Y."/>
        </authorList>
    </citation>
    <scope>NUCLEOTIDE SEQUENCE</scope>
    <source>
        <strain evidence="5">KR</strain>
    </source>
</reference>
<keyword evidence="5" id="KW-0150">Chloroplast</keyword>
<comment type="subcellular location">
    <subcellularLocation>
        <location evidence="1">Membrane</location>
        <topology evidence="1">Single-pass membrane protein</topology>
    </subcellularLocation>
</comment>
<protein>
    <submittedName>
        <fullName evidence="5">Photosystem II protein L</fullName>
    </submittedName>
</protein>
<keyword evidence="5" id="KW-0934">Plastid</keyword>
<evidence type="ECO:0000313" key="5">
    <source>
        <dbReference type="EMBL" id="QIB71435.1"/>
    </source>
</evidence>
<evidence type="ECO:0000256" key="2">
    <source>
        <dbReference type="ARBA" id="ARBA00022692"/>
    </source>
</evidence>
<proteinExistence type="predicted"/>
<dbReference type="SUPFAM" id="SSF161017">
    <property type="entry name" value="Photosystem II reaction center protein L, PsbL"/>
    <property type="match status" value="1"/>
</dbReference>
<dbReference type="GO" id="GO:0005737">
    <property type="term" value="C:cytoplasm"/>
    <property type="evidence" value="ECO:0007669"/>
    <property type="project" value="UniProtKB-ARBA"/>
</dbReference>
<organism evidence="5">
    <name type="scientific">Selaginella tamariscina</name>
    <dbReference type="NCBI Taxonomy" id="137178"/>
    <lineage>
        <taxon>Eukaryota</taxon>
        <taxon>Viridiplantae</taxon>
        <taxon>Streptophyta</taxon>
        <taxon>Embryophyta</taxon>
        <taxon>Tracheophyta</taxon>
        <taxon>Lycopodiopsida</taxon>
        <taxon>Selaginellales</taxon>
        <taxon>Selaginellaceae</taxon>
        <taxon>Selaginella</taxon>
    </lineage>
</organism>
<dbReference type="GO" id="GO:0009539">
    <property type="term" value="C:photosystem II reaction center"/>
    <property type="evidence" value="ECO:0007669"/>
    <property type="project" value="InterPro"/>
</dbReference>
<dbReference type="EMBL" id="MN894555">
    <property type="protein sequence ID" value="QIB71435.1"/>
    <property type="molecule type" value="Genomic_DNA"/>
</dbReference>
<dbReference type="InterPro" id="IPR003372">
    <property type="entry name" value="PSII_PsbL"/>
</dbReference>